<dbReference type="AntiFam" id="ANF00057">
    <property type="entry name" value="Translation of E. coli type CRISPR repeat"/>
</dbReference>
<organism evidence="1 2">
    <name type="scientific">Actinomyces graevenitzii F0530</name>
    <dbReference type="NCBI Taxonomy" id="1321817"/>
    <lineage>
        <taxon>Bacteria</taxon>
        <taxon>Bacillati</taxon>
        <taxon>Actinomycetota</taxon>
        <taxon>Actinomycetes</taxon>
        <taxon>Actinomycetales</taxon>
        <taxon>Actinomycetaceae</taxon>
        <taxon>Actinomyces</taxon>
    </lineage>
</organism>
<accession>U1PBU4</accession>
<dbReference type="HOGENOM" id="CLU_207303_2_0_11"/>
<dbReference type="EMBL" id="AWSC01000084">
    <property type="protein sequence ID" value="ERH14210.1"/>
    <property type="molecule type" value="Genomic_DNA"/>
</dbReference>
<protein>
    <submittedName>
        <fullName evidence="1">Uncharacterized protein</fullName>
    </submittedName>
</protein>
<dbReference type="AlphaFoldDB" id="U1PBU4"/>
<dbReference type="Proteomes" id="UP000016481">
    <property type="component" value="Unassembled WGS sequence"/>
</dbReference>
<name>U1PBU4_9ACTO</name>
<proteinExistence type="predicted"/>
<sequence length="52" mass="5569">MFSTVFPAHAGMSRDIPACIRVAHSFPRSRGDEPSAQVRAVAALVFSPLTRG</sequence>
<comment type="caution">
    <text evidence="1">The sequence shown here is derived from an EMBL/GenBank/DDBJ whole genome shotgun (WGS) entry which is preliminary data.</text>
</comment>
<evidence type="ECO:0000313" key="2">
    <source>
        <dbReference type="Proteomes" id="UP000016481"/>
    </source>
</evidence>
<evidence type="ECO:0000313" key="1">
    <source>
        <dbReference type="EMBL" id="ERH14210.1"/>
    </source>
</evidence>
<gene>
    <name evidence="1" type="ORF">HMPREF1978_01879</name>
</gene>
<reference evidence="1 2" key="1">
    <citation type="submission" date="2013-08" db="EMBL/GenBank/DDBJ databases">
        <authorList>
            <person name="Weinstock G."/>
            <person name="Sodergren E."/>
            <person name="Wylie T."/>
            <person name="Fulton L."/>
            <person name="Fulton R."/>
            <person name="Fronick C."/>
            <person name="O'Laughlin M."/>
            <person name="Godfrey J."/>
            <person name="Miner T."/>
            <person name="Herter B."/>
            <person name="Appelbaum E."/>
            <person name="Cordes M."/>
            <person name="Lek S."/>
            <person name="Wollam A."/>
            <person name="Pepin K.H."/>
            <person name="Palsikar V.B."/>
            <person name="Mitreva M."/>
            <person name="Wilson R.K."/>
        </authorList>
    </citation>
    <scope>NUCLEOTIDE SEQUENCE [LARGE SCALE GENOMIC DNA]</scope>
    <source>
        <strain evidence="1 2">F0530</strain>
    </source>
</reference>